<dbReference type="InterPro" id="IPR003423">
    <property type="entry name" value="OMP_efflux"/>
</dbReference>
<gene>
    <name evidence="8" type="ORF">A4D02_24175</name>
</gene>
<evidence type="ECO:0000256" key="1">
    <source>
        <dbReference type="ARBA" id="ARBA00004442"/>
    </source>
</evidence>
<evidence type="ECO:0000256" key="4">
    <source>
        <dbReference type="ARBA" id="ARBA00022452"/>
    </source>
</evidence>
<evidence type="ECO:0000256" key="7">
    <source>
        <dbReference type="ARBA" id="ARBA00023237"/>
    </source>
</evidence>
<evidence type="ECO:0000256" key="3">
    <source>
        <dbReference type="ARBA" id="ARBA00022448"/>
    </source>
</evidence>
<dbReference type="EMBL" id="LWBO01000004">
    <property type="protein sequence ID" value="OQP52293.1"/>
    <property type="molecule type" value="Genomic_DNA"/>
</dbReference>
<reference evidence="8 9" key="1">
    <citation type="submission" date="2016-04" db="EMBL/GenBank/DDBJ databases">
        <authorList>
            <person name="Chen L."/>
            <person name="Zhuang W."/>
            <person name="Wang G."/>
        </authorList>
    </citation>
    <scope>NUCLEOTIDE SEQUENCE [LARGE SCALE GENOMIC DNA]</scope>
    <source>
        <strain evidence="9">GR20</strain>
    </source>
</reference>
<evidence type="ECO:0000313" key="8">
    <source>
        <dbReference type="EMBL" id="OQP52293.1"/>
    </source>
</evidence>
<organism evidence="8 9">
    <name type="scientific">Niastella koreensis</name>
    <dbReference type="NCBI Taxonomy" id="354356"/>
    <lineage>
        <taxon>Bacteria</taxon>
        <taxon>Pseudomonadati</taxon>
        <taxon>Bacteroidota</taxon>
        <taxon>Chitinophagia</taxon>
        <taxon>Chitinophagales</taxon>
        <taxon>Chitinophagaceae</taxon>
        <taxon>Niastella</taxon>
    </lineage>
</organism>
<proteinExistence type="inferred from homology"/>
<dbReference type="Gene3D" id="1.20.1600.10">
    <property type="entry name" value="Outer membrane efflux proteins (OEP)"/>
    <property type="match status" value="1"/>
</dbReference>
<keyword evidence="5" id="KW-0812">Transmembrane</keyword>
<dbReference type="SUPFAM" id="SSF56954">
    <property type="entry name" value="Outer membrane efflux proteins (OEP)"/>
    <property type="match status" value="1"/>
</dbReference>
<keyword evidence="6" id="KW-0472">Membrane</keyword>
<dbReference type="PANTHER" id="PTHR30026:SF20">
    <property type="entry name" value="OUTER MEMBRANE PROTEIN TOLC"/>
    <property type="match status" value="1"/>
</dbReference>
<name>A0ABX3P4G0_9BACT</name>
<keyword evidence="9" id="KW-1185">Reference proteome</keyword>
<dbReference type="PANTHER" id="PTHR30026">
    <property type="entry name" value="OUTER MEMBRANE PROTEIN TOLC"/>
    <property type="match status" value="1"/>
</dbReference>
<dbReference type="Pfam" id="PF02321">
    <property type="entry name" value="OEP"/>
    <property type="match status" value="2"/>
</dbReference>
<evidence type="ECO:0000256" key="6">
    <source>
        <dbReference type="ARBA" id="ARBA00023136"/>
    </source>
</evidence>
<keyword evidence="4" id="KW-1134">Transmembrane beta strand</keyword>
<protein>
    <submittedName>
        <fullName evidence="8">Transporter</fullName>
    </submittedName>
</protein>
<dbReference type="Proteomes" id="UP000192277">
    <property type="component" value="Unassembled WGS sequence"/>
</dbReference>
<keyword evidence="3" id="KW-0813">Transport</keyword>
<comment type="caution">
    <text evidence="8">The sequence shown here is derived from an EMBL/GenBank/DDBJ whole genome shotgun (WGS) entry which is preliminary data.</text>
</comment>
<evidence type="ECO:0000256" key="5">
    <source>
        <dbReference type="ARBA" id="ARBA00022692"/>
    </source>
</evidence>
<comment type="subcellular location">
    <subcellularLocation>
        <location evidence="1">Cell outer membrane</location>
    </subcellularLocation>
</comment>
<dbReference type="InterPro" id="IPR051906">
    <property type="entry name" value="TolC-like"/>
</dbReference>
<comment type="similarity">
    <text evidence="2">Belongs to the outer membrane factor (OMF) (TC 1.B.17) family.</text>
</comment>
<evidence type="ECO:0000313" key="9">
    <source>
        <dbReference type="Proteomes" id="UP000192277"/>
    </source>
</evidence>
<keyword evidence="7" id="KW-0998">Cell outer membrane</keyword>
<evidence type="ECO:0000256" key="2">
    <source>
        <dbReference type="ARBA" id="ARBA00007613"/>
    </source>
</evidence>
<accession>A0ABX3P4G0</accession>
<sequence>MHVTWLLFQHRQVFTSIRMTSFRKANFLLLYLGLSVLGLNAYAQSDTCACGLATLLDRVNTQSAFLTPDSAAILVKLAQQNAARFNRLPEFNLNAQVNLGTNNNLPGGYFSYGVVPSNSKVRTEGNSSTILTDLGIANVNWTLYDFGENRALQQVAASNVEVEKSKYNQSKYQLQAVAIDNYLQWLRTEEFMSIQLLHIQRNKEIQHSVMVLAKSGIKPGVDTSIAEAEISKLRLNYVQLKGQAQQFKLMLSALGNIPVEKLQADTNYINKIVAVNQATLPGADSAMASHPLLNYYNSLYQNSIDKERLVKKSFLPTVSLQGAIWGRGSSVSSRDEFRSLTKGFGFERGNYLVGVGITYDLFDLKRKQLQLRTQQAATNYAEKQFQQQQMLLNLNENKVDAQLVTATEGLQEIPHQLAAAQAAYRQQLSLYKNGLTSILELNTALEVLYRAETDLIRAKYVYSQMLFEKAINSNQVQTLLQFTN</sequence>